<dbReference type="FunCoup" id="A0A3N4M2A1">
    <property type="interactions" value="897"/>
</dbReference>
<evidence type="ECO:0000256" key="6">
    <source>
        <dbReference type="ARBA" id="ARBA00022792"/>
    </source>
</evidence>
<feature type="repeat" description="Solcar" evidence="10">
    <location>
        <begin position="105"/>
        <end position="196"/>
    </location>
</feature>
<protein>
    <submittedName>
        <fullName evidence="12">Mitochondrial carrier</fullName>
    </submittedName>
</protein>
<dbReference type="AlphaFoldDB" id="A0A3N4M2A1"/>
<dbReference type="PANTHER" id="PTHR45618">
    <property type="entry name" value="MITOCHONDRIAL DICARBOXYLATE CARRIER-RELATED"/>
    <property type="match status" value="1"/>
</dbReference>
<dbReference type="FunFam" id="1.50.40.10:FF:000107">
    <property type="entry name" value="Mitochondrial dicarboxylate carrier"/>
    <property type="match status" value="1"/>
</dbReference>
<keyword evidence="4 10" id="KW-0812">Transmembrane</keyword>
<evidence type="ECO:0000256" key="3">
    <source>
        <dbReference type="ARBA" id="ARBA00022448"/>
    </source>
</evidence>
<evidence type="ECO:0000256" key="8">
    <source>
        <dbReference type="ARBA" id="ARBA00023128"/>
    </source>
</evidence>
<evidence type="ECO:0000256" key="1">
    <source>
        <dbReference type="ARBA" id="ARBA00004448"/>
    </source>
</evidence>
<dbReference type="STRING" id="1051890.A0A3N4M2A1"/>
<keyword evidence="9 10" id="KW-0472">Membrane</keyword>
<keyword evidence="8" id="KW-0496">Mitochondrion</keyword>
<dbReference type="OrthoDB" id="448427at2759"/>
<evidence type="ECO:0000256" key="11">
    <source>
        <dbReference type="RuleBase" id="RU000488"/>
    </source>
</evidence>
<sequence>MVTKKSAAMHYPFWFGGSASCIAACFTHPLDLVKVRMQTAGTTARGTTPTMLGTFVKAARNEGFLALYSGLSASLLRQATYSTTRFGVYETLKAHFQPHGQTIPPSFGTLVLMASVSGMAGGVAGNPSDIINVRMQNDRSLPPSQRLNYKHAVDGFYRMLTTEGVSSLFRGVWPNTLRAALMTASQLATYDEFKKLILGAGLGGDGIGTHFAASLLSGLVATTVCSPVDVVKTRVMVGQGKGVGVLSVLKTTVRKEGLRWVFRGWVPSFARLGPHTILTFIFMEQHKKLWRTMHQPKEPEAVFL</sequence>
<reference evidence="12 13" key="1">
    <citation type="journal article" date="2018" name="Nat. Ecol. Evol.">
        <title>Pezizomycetes genomes reveal the molecular basis of ectomycorrhizal truffle lifestyle.</title>
        <authorList>
            <person name="Murat C."/>
            <person name="Payen T."/>
            <person name="Noel B."/>
            <person name="Kuo A."/>
            <person name="Morin E."/>
            <person name="Chen J."/>
            <person name="Kohler A."/>
            <person name="Krizsan K."/>
            <person name="Balestrini R."/>
            <person name="Da Silva C."/>
            <person name="Montanini B."/>
            <person name="Hainaut M."/>
            <person name="Levati E."/>
            <person name="Barry K.W."/>
            <person name="Belfiori B."/>
            <person name="Cichocki N."/>
            <person name="Clum A."/>
            <person name="Dockter R.B."/>
            <person name="Fauchery L."/>
            <person name="Guy J."/>
            <person name="Iotti M."/>
            <person name="Le Tacon F."/>
            <person name="Lindquist E.A."/>
            <person name="Lipzen A."/>
            <person name="Malagnac F."/>
            <person name="Mello A."/>
            <person name="Molinier V."/>
            <person name="Miyauchi S."/>
            <person name="Poulain J."/>
            <person name="Riccioni C."/>
            <person name="Rubini A."/>
            <person name="Sitrit Y."/>
            <person name="Splivallo R."/>
            <person name="Traeger S."/>
            <person name="Wang M."/>
            <person name="Zifcakova L."/>
            <person name="Wipf D."/>
            <person name="Zambonelli A."/>
            <person name="Paolocci F."/>
            <person name="Nowrousian M."/>
            <person name="Ottonello S."/>
            <person name="Baldrian P."/>
            <person name="Spatafora J.W."/>
            <person name="Henrissat B."/>
            <person name="Nagy L.G."/>
            <person name="Aury J.M."/>
            <person name="Wincker P."/>
            <person name="Grigoriev I.V."/>
            <person name="Bonfante P."/>
            <person name="Martin F.M."/>
        </authorList>
    </citation>
    <scope>NUCLEOTIDE SEQUENCE [LARGE SCALE GENOMIC DNA]</scope>
    <source>
        <strain evidence="12 13">ATCC MYA-4762</strain>
    </source>
</reference>
<evidence type="ECO:0000313" key="13">
    <source>
        <dbReference type="Proteomes" id="UP000267821"/>
    </source>
</evidence>
<evidence type="ECO:0000256" key="2">
    <source>
        <dbReference type="ARBA" id="ARBA00006375"/>
    </source>
</evidence>
<dbReference type="Gene3D" id="1.50.40.10">
    <property type="entry name" value="Mitochondrial carrier domain"/>
    <property type="match status" value="1"/>
</dbReference>
<dbReference type="InterPro" id="IPR018108">
    <property type="entry name" value="MCP_transmembrane"/>
</dbReference>
<dbReference type="PROSITE" id="PS51257">
    <property type="entry name" value="PROKAR_LIPOPROTEIN"/>
    <property type="match status" value="1"/>
</dbReference>
<dbReference type="PRINTS" id="PR00784">
    <property type="entry name" value="MTUNCOUPLING"/>
</dbReference>
<dbReference type="InterPro" id="IPR002067">
    <property type="entry name" value="MCP"/>
</dbReference>
<dbReference type="GO" id="GO:0005743">
    <property type="term" value="C:mitochondrial inner membrane"/>
    <property type="evidence" value="ECO:0007669"/>
    <property type="project" value="UniProtKB-SubCell"/>
</dbReference>
<dbReference type="InterPro" id="IPR050391">
    <property type="entry name" value="Mito_Metabolite_Transporter"/>
</dbReference>
<evidence type="ECO:0000256" key="9">
    <source>
        <dbReference type="ARBA" id="ARBA00023136"/>
    </source>
</evidence>
<keyword evidence="3 11" id="KW-0813">Transport</keyword>
<evidence type="ECO:0000256" key="10">
    <source>
        <dbReference type="PROSITE-ProRule" id="PRU00282"/>
    </source>
</evidence>
<evidence type="ECO:0000256" key="5">
    <source>
        <dbReference type="ARBA" id="ARBA00022737"/>
    </source>
</evidence>
<feature type="repeat" description="Solcar" evidence="10">
    <location>
        <begin position="7"/>
        <end position="95"/>
    </location>
</feature>
<dbReference type="InParanoid" id="A0A3N4M2A1"/>
<keyword evidence="5" id="KW-0677">Repeat</keyword>
<dbReference type="Proteomes" id="UP000267821">
    <property type="component" value="Unassembled WGS sequence"/>
</dbReference>
<dbReference type="GO" id="GO:0055085">
    <property type="term" value="P:transmembrane transport"/>
    <property type="evidence" value="ECO:0007669"/>
    <property type="project" value="InterPro"/>
</dbReference>
<name>A0A3N4M2A1_9PEZI</name>
<dbReference type="Pfam" id="PF00153">
    <property type="entry name" value="Mito_carr"/>
    <property type="match status" value="3"/>
</dbReference>
<keyword evidence="6" id="KW-0999">Mitochondrion inner membrane</keyword>
<organism evidence="12 13">
    <name type="scientific">Terfezia boudieri ATCC MYA-4762</name>
    <dbReference type="NCBI Taxonomy" id="1051890"/>
    <lineage>
        <taxon>Eukaryota</taxon>
        <taxon>Fungi</taxon>
        <taxon>Dikarya</taxon>
        <taxon>Ascomycota</taxon>
        <taxon>Pezizomycotina</taxon>
        <taxon>Pezizomycetes</taxon>
        <taxon>Pezizales</taxon>
        <taxon>Pezizaceae</taxon>
        <taxon>Terfezia</taxon>
    </lineage>
</organism>
<keyword evidence="7" id="KW-1133">Transmembrane helix</keyword>
<evidence type="ECO:0000256" key="7">
    <source>
        <dbReference type="ARBA" id="ARBA00022989"/>
    </source>
</evidence>
<evidence type="ECO:0000313" key="12">
    <source>
        <dbReference type="EMBL" id="RPB27999.1"/>
    </source>
</evidence>
<comment type="similarity">
    <text evidence="2 11">Belongs to the mitochondrial carrier (TC 2.A.29) family.</text>
</comment>
<comment type="subcellular location">
    <subcellularLocation>
        <location evidence="1">Mitochondrion inner membrane</location>
        <topology evidence="1">Multi-pass membrane protein</topology>
    </subcellularLocation>
</comment>
<dbReference type="EMBL" id="ML121530">
    <property type="protein sequence ID" value="RPB27999.1"/>
    <property type="molecule type" value="Genomic_DNA"/>
</dbReference>
<dbReference type="PROSITE" id="PS50920">
    <property type="entry name" value="SOLCAR"/>
    <property type="match status" value="3"/>
</dbReference>
<proteinExistence type="inferred from homology"/>
<accession>A0A3N4M2A1</accession>
<dbReference type="InterPro" id="IPR023395">
    <property type="entry name" value="MCP_dom_sf"/>
</dbReference>
<keyword evidence="13" id="KW-1185">Reference proteome</keyword>
<dbReference type="SUPFAM" id="SSF103506">
    <property type="entry name" value="Mitochondrial carrier"/>
    <property type="match status" value="1"/>
</dbReference>
<gene>
    <name evidence="12" type="ORF">L211DRAFT_855657</name>
</gene>
<feature type="repeat" description="Solcar" evidence="10">
    <location>
        <begin position="205"/>
        <end position="289"/>
    </location>
</feature>
<evidence type="ECO:0000256" key="4">
    <source>
        <dbReference type="ARBA" id="ARBA00022692"/>
    </source>
</evidence>